<comment type="caution">
    <text evidence="1">The sequence shown here is derived from an EMBL/GenBank/DDBJ whole genome shotgun (WGS) entry which is preliminary data.</text>
</comment>
<protein>
    <submittedName>
        <fullName evidence="1">Uncharacterized protein</fullName>
    </submittedName>
</protein>
<evidence type="ECO:0000313" key="2">
    <source>
        <dbReference type="Proteomes" id="UP001162992"/>
    </source>
</evidence>
<organism evidence="1 2">
    <name type="scientific">Diphasiastrum complanatum</name>
    <name type="common">Issler's clubmoss</name>
    <name type="synonym">Lycopodium complanatum</name>
    <dbReference type="NCBI Taxonomy" id="34168"/>
    <lineage>
        <taxon>Eukaryota</taxon>
        <taxon>Viridiplantae</taxon>
        <taxon>Streptophyta</taxon>
        <taxon>Embryophyta</taxon>
        <taxon>Tracheophyta</taxon>
        <taxon>Lycopodiopsida</taxon>
        <taxon>Lycopodiales</taxon>
        <taxon>Lycopodiaceae</taxon>
        <taxon>Lycopodioideae</taxon>
        <taxon>Diphasiastrum</taxon>
    </lineage>
</organism>
<accession>A0ACC2CIK1</accession>
<reference evidence="2" key="1">
    <citation type="journal article" date="2024" name="Proc. Natl. Acad. Sci. U.S.A.">
        <title>Extraordinary preservation of gene collinearity over three hundred million years revealed in homosporous lycophytes.</title>
        <authorList>
            <person name="Li C."/>
            <person name="Wickell D."/>
            <person name="Kuo L.Y."/>
            <person name="Chen X."/>
            <person name="Nie B."/>
            <person name="Liao X."/>
            <person name="Peng D."/>
            <person name="Ji J."/>
            <person name="Jenkins J."/>
            <person name="Williams M."/>
            <person name="Shu S."/>
            <person name="Plott C."/>
            <person name="Barry K."/>
            <person name="Rajasekar S."/>
            <person name="Grimwood J."/>
            <person name="Han X."/>
            <person name="Sun S."/>
            <person name="Hou Z."/>
            <person name="He W."/>
            <person name="Dai G."/>
            <person name="Sun C."/>
            <person name="Schmutz J."/>
            <person name="Leebens-Mack J.H."/>
            <person name="Li F.W."/>
            <person name="Wang L."/>
        </authorList>
    </citation>
    <scope>NUCLEOTIDE SEQUENCE [LARGE SCALE GENOMIC DNA]</scope>
    <source>
        <strain evidence="2">cv. PW_Plant_1</strain>
    </source>
</reference>
<gene>
    <name evidence="1" type="ORF">O6H91_10G061900</name>
</gene>
<evidence type="ECO:0000313" key="1">
    <source>
        <dbReference type="EMBL" id="KAJ7541487.1"/>
    </source>
</evidence>
<name>A0ACC2CIK1_DIPCM</name>
<dbReference type="EMBL" id="CM055101">
    <property type="protein sequence ID" value="KAJ7541487.1"/>
    <property type="molecule type" value="Genomic_DNA"/>
</dbReference>
<keyword evidence="2" id="KW-1185">Reference proteome</keyword>
<sequence>MQFVLTPLENNLVFRGSASVKSLSGELLDRRISLKVMSLASILPPQAVLDWEFCSTRVVGEYFDGPSIEAYWKLVKLVKSLSLINGADIDGQTDISVGASL</sequence>
<dbReference type="Proteomes" id="UP001162992">
    <property type="component" value="Chromosome 10"/>
</dbReference>
<proteinExistence type="predicted"/>